<dbReference type="EMBL" id="BMCP01000002">
    <property type="protein sequence ID" value="GGE38741.1"/>
    <property type="molecule type" value="Genomic_DNA"/>
</dbReference>
<feature type="binding site" evidence="5">
    <location>
        <position position="110"/>
    </location>
    <ligand>
        <name>ATP</name>
        <dbReference type="ChEBI" id="CHEBI:30616"/>
    </ligand>
</feature>
<comment type="similarity">
    <text evidence="5 6">Belongs to the PurK/PurT family.</text>
</comment>
<dbReference type="Proteomes" id="UP000602745">
    <property type="component" value="Unassembled WGS sequence"/>
</dbReference>
<dbReference type="Pfam" id="PF17769">
    <property type="entry name" value="PurK_C"/>
    <property type="match status" value="1"/>
</dbReference>
<evidence type="ECO:0000256" key="1">
    <source>
        <dbReference type="ARBA" id="ARBA00022598"/>
    </source>
</evidence>
<evidence type="ECO:0000256" key="6">
    <source>
        <dbReference type="RuleBase" id="RU361200"/>
    </source>
</evidence>
<keyword evidence="2 5" id="KW-0547">Nucleotide-binding</keyword>
<accession>A0A8J2YET8</accession>
<keyword evidence="1 5" id="KW-0436">Ligase</keyword>
<reference evidence="8" key="2">
    <citation type="submission" date="2020-09" db="EMBL/GenBank/DDBJ databases">
        <authorList>
            <person name="Sun Q."/>
            <person name="Sedlacek I."/>
        </authorList>
    </citation>
    <scope>NUCLEOTIDE SEQUENCE</scope>
    <source>
        <strain evidence="8">CCM 7684</strain>
    </source>
</reference>
<dbReference type="NCBIfam" id="TIGR01161">
    <property type="entry name" value="purK"/>
    <property type="match status" value="1"/>
</dbReference>
<dbReference type="SUPFAM" id="SSF56059">
    <property type="entry name" value="Glutathione synthetase ATP-binding domain-like"/>
    <property type="match status" value="1"/>
</dbReference>
<comment type="function">
    <text evidence="6">Catalyzes the ATP-dependent conversion of 5-aminoimidazole ribonucleotide (AIR) and HCO(3)- to N5-carboxyaminoimidazole ribonucleotide (N5-CAIR).</text>
</comment>
<evidence type="ECO:0000313" key="9">
    <source>
        <dbReference type="Proteomes" id="UP000602745"/>
    </source>
</evidence>
<feature type="binding site" evidence="5">
    <location>
        <begin position="155"/>
        <end position="161"/>
    </location>
    <ligand>
        <name>ATP</name>
        <dbReference type="ChEBI" id="CHEBI:30616"/>
    </ligand>
</feature>
<dbReference type="Gene3D" id="3.40.50.20">
    <property type="match status" value="1"/>
</dbReference>
<dbReference type="FunFam" id="3.40.50.20:FF:000016">
    <property type="entry name" value="N5-carboxyaminoimidazole ribonucleotide synthase"/>
    <property type="match status" value="1"/>
</dbReference>
<comment type="function">
    <text evidence="5">Catalyzes the ATP-dependent conversion of 5-aminoimidazole ribonucleotide (AIR) and HCO(3)(-) to N5-carboxyaminoimidazole ribonucleotide (N5-CAIR).</text>
</comment>
<dbReference type="FunFam" id="3.30.470.20:FF:000029">
    <property type="entry name" value="N5-carboxyaminoimidazole ribonucleotide synthase"/>
    <property type="match status" value="1"/>
</dbReference>
<organism evidence="8 9">
    <name type="scientific">Agaricicola taiwanensis</name>
    <dbReference type="NCBI Taxonomy" id="591372"/>
    <lineage>
        <taxon>Bacteria</taxon>
        <taxon>Pseudomonadati</taxon>
        <taxon>Pseudomonadota</taxon>
        <taxon>Alphaproteobacteria</taxon>
        <taxon>Rhodobacterales</taxon>
        <taxon>Paracoccaceae</taxon>
        <taxon>Agaricicola</taxon>
    </lineage>
</organism>
<dbReference type="HAMAP" id="MF_01928">
    <property type="entry name" value="PurK"/>
    <property type="match status" value="1"/>
</dbReference>
<feature type="domain" description="ATP-grasp" evidence="7">
    <location>
        <begin position="114"/>
        <end position="304"/>
    </location>
</feature>
<dbReference type="GO" id="GO:0046872">
    <property type="term" value="F:metal ion binding"/>
    <property type="evidence" value="ECO:0007669"/>
    <property type="project" value="InterPro"/>
</dbReference>
<feature type="binding site" evidence="5">
    <location>
        <position position="216"/>
    </location>
    <ligand>
        <name>ATP</name>
        <dbReference type="ChEBI" id="CHEBI:30616"/>
    </ligand>
</feature>
<protein>
    <recommendedName>
        <fullName evidence="5 6">N5-carboxyaminoimidazole ribonucleotide synthase</fullName>
        <shortName evidence="5 6">N5-CAIR synthase</shortName>
        <ecNumber evidence="5 6">6.3.4.18</ecNumber>
    </recommendedName>
    <alternativeName>
        <fullName evidence="5 6">5-(carboxyamino)imidazole ribonucleotide synthetase</fullName>
    </alternativeName>
</protein>
<dbReference type="SUPFAM" id="SSF51246">
    <property type="entry name" value="Rudiment single hybrid motif"/>
    <property type="match status" value="1"/>
</dbReference>
<dbReference type="PANTHER" id="PTHR11609:SF5">
    <property type="entry name" value="PHOSPHORIBOSYLAMINOIMIDAZOLE CARBOXYLASE"/>
    <property type="match status" value="1"/>
</dbReference>
<dbReference type="InterPro" id="IPR011054">
    <property type="entry name" value="Rudment_hybrid_motif"/>
</dbReference>
<dbReference type="NCBIfam" id="NF004679">
    <property type="entry name" value="PRK06019.1-5"/>
    <property type="match status" value="1"/>
</dbReference>
<reference evidence="8" key="1">
    <citation type="journal article" date="2014" name="Int. J. Syst. Evol. Microbiol.">
        <title>Complete genome sequence of Corynebacterium casei LMG S-19264T (=DSM 44701T), isolated from a smear-ripened cheese.</title>
        <authorList>
            <consortium name="US DOE Joint Genome Institute (JGI-PGF)"/>
            <person name="Walter F."/>
            <person name="Albersmeier A."/>
            <person name="Kalinowski J."/>
            <person name="Ruckert C."/>
        </authorList>
    </citation>
    <scope>NUCLEOTIDE SEQUENCE</scope>
    <source>
        <strain evidence="8">CCM 7684</strain>
    </source>
</reference>
<proteinExistence type="inferred from homology"/>
<evidence type="ECO:0000256" key="3">
    <source>
        <dbReference type="ARBA" id="ARBA00022755"/>
    </source>
</evidence>
<dbReference type="NCBIfam" id="NF004675">
    <property type="entry name" value="PRK06019.1-1"/>
    <property type="match status" value="1"/>
</dbReference>
<dbReference type="RefSeq" id="WP_268235570.1">
    <property type="nucleotide sequence ID" value="NZ_BMCP01000002.1"/>
</dbReference>
<dbReference type="InterPro" id="IPR016185">
    <property type="entry name" value="PreATP-grasp_dom_sf"/>
</dbReference>
<feature type="binding site" evidence="5">
    <location>
        <begin position="185"/>
        <end position="188"/>
    </location>
    <ligand>
        <name>ATP</name>
        <dbReference type="ChEBI" id="CHEBI:30616"/>
    </ligand>
</feature>
<keyword evidence="4 5" id="KW-0067">ATP-binding</keyword>
<dbReference type="GO" id="GO:0005524">
    <property type="term" value="F:ATP binding"/>
    <property type="evidence" value="ECO:0007669"/>
    <property type="project" value="UniProtKB-UniRule"/>
</dbReference>
<dbReference type="Gene3D" id="3.30.470.20">
    <property type="entry name" value="ATP-grasp fold, B domain"/>
    <property type="match status" value="1"/>
</dbReference>
<dbReference type="InterPro" id="IPR005875">
    <property type="entry name" value="PurK"/>
</dbReference>
<evidence type="ECO:0000256" key="2">
    <source>
        <dbReference type="ARBA" id="ARBA00022741"/>
    </source>
</evidence>
<dbReference type="InterPro" id="IPR054350">
    <property type="entry name" value="PurT/PurK_preATP-grasp"/>
</dbReference>
<evidence type="ECO:0000259" key="7">
    <source>
        <dbReference type="PROSITE" id="PS50975"/>
    </source>
</evidence>
<dbReference type="AlphaFoldDB" id="A0A8J2YET8"/>
<feature type="binding site" evidence="5">
    <location>
        <position position="193"/>
    </location>
    <ligand>
        <name>ATP</name>
        <dbReference type="ChEBI" id="CHEBI:30616"/>
    </ligand>
</feature>
<name>A0A8J2YET8_9RHOB</name>
<dbReference type="PANTHER" id="PTHR11609">
    <property type="entry name" value="PURINE BIOSYNTHESIS PROTEIN 6/7, PUR6/7"/>
    <property type="match status" value="1"/>
</dbReference>
<dbReference type="GO" id="GO:0034028">
    <property type="term" value="F:5-(carboxyamino)imidazole ribonucleotide synthase activity"/>
    <property type="evidence" value="ECO:0007669"/>
    <property type="project" value="UniProtKB-UniRule"/>
</dbReference>
<sequence>MTASPKRLSPGATIGILGGGQLGRMLALAAARLGFRTHIYCPDVKSPAFDVTRDFTIAPYEDESALMLFADSVDVVTYEFENVPARTAAIVARQKPLYPDAKALETTQDRLTEKSWINGLGIPTARFAPVNDRASLAKAVGHVGRPAVLKTRRFGYDGKGQIMLREGLDLDAAWGLIGRQPSILEAFVPFEREVSVVAARGLDGSFAAWDVAENHHENHILKTTSIPARISPDASASAVDCARRIAESLSYVGVLAVEMFVTRNSQGTEEILVNEIAPRVHNSGHWTQDGAVTCQFEQHIRAIAGWPLGGTARRGRTEMTNLIGDEVLDLDRWLEDPRASLHLYGKTEVRAGRKMGHITRVLPEEDAG</sequence>
<dbReference type="UniPathway" id="UPA00074">
    <property type="reaction ID" value="UER00942"/>
</dbReference>
<dbReference type="EC" id="6.3.4.18" evidence="5 6"/>
<keyword evidence="9" id="KW-1185">Reference proteome</keyword>
<dbReference type="Pfam" id="PF02222">
    <property type="entry name" value="ATP-grasp"/>
    <property type="match status" value="1"/>
</dbReference>
<dbReference type="GO" id="GO:0006189">
    <property type="term" value="P:'de novo' IMP biosynthetic process"/>
    <property type="evidence" value="ECO:0007669"/>
    <property type="project" value="UniProtKB-UniRule"/>
</dbReference>
<dbReference type="SUPFAM" id="SSF52440">
    <property type="entry name" value="PreATP-grasp domain"/>
    <property type="match status" value="1"/>
</dbReference>
<evidence type="ECO:0000256" key="5">
    <source>
        <dbReference type="HAMAP-Rule" id="MF_01928"/>
    </source>
</evidence>
<comment type="pathway">
    <text evidence="5 6">Purine metabolism; IMP biosynthesis via de novo pathway; 5-amino-1-(5-phospho-D-ribosyl)imidazole-4-carboxylate from 5-amino-1-(5-phospho-D-ribosyl)imidazole (N5-CAIR route): step 1/2.</text>
</comment>
<evidence type="ECO:0000256" key="4">
    <source>
        <dbReference type="ARBA" id="ARBA00022840"/>
    </source>
</evidence>
<dbReference type="GO" id="GO:0005829">
    <property type="term" value="C:cytosol"/>
    <property type="evidence" value="ECO:0007669"/>
    <property type="project" value="TreeGrafter"/>
</dbReference>
<dbReference type="PROSITE" id="PS50975">
    <property type="entry name" value="ATP_GRASP"/>
    <property type="match status" value="1"/>
</dbReference>
<dbReference type="InterPro" id="IPR040686">
    <property type="entry name" value="PurK_C"/>
</dbReference>
<dbReference type="InterPro" id="IPR003135">
    <property type="entry name" value="ATP-grasp_carboxylate-amine"/>
</dbReference>
<gene>
    <name evidence="5 6 8" type="primary">purK</name>
    <name evidence="8" type="ORF">GCM10007276_15050</name>
</gene>
<dbReference type="Gene3D" id="3.30.1490.20">
    <property type="entry name" value="ATP-grasp fold, A domain"/>
    <property type="match status" value="1"/>
</dbReference>
<comment type="catalytic activity">
    <reaction evidence="5 6">
        <text>5-amino-1-(5-phospho-beta-D-ribosyl)imidazole + hydrogencarbonate + ATP = 5-carboxyamino-1-(5-phospho-D-ribosyl)imidazole + ADP + phosphate + 2 H(+)</text>
        <dbReference type="Rhea" id="RHEA:19317"/>
        <dbReference type="ChEBI" id="CHEBI:15378"/>
        <dbReference type="ChEBI" id="CHEBI:17544"/>
        <dbReference type="ChEBI" id="CHEBI:30616"/>
        <dbReference type="ChEBI" id="CHEBI:43474"/>
        <dbReference type="ChEBI" id="CHEBI:58730"/>
        <dbReference type="ChEBI" id="CHEBI:137981"/>
        <dbReference type="ChEBI" id="CHEBI:456216"/>
        <dbReference type="EC" id="6.3.4.18"/>
    </reaction>
</comment>
<dbReference type="GO" id="GO:0004638">
    <property type="term" value="F:phosphoribosylaminoimidazole carboxylase activity"/>
    <property type="evidence" value="ECO:0007669"/>
    <property type="project" value="InterPro"/>
</dbReference>
<feature type="binding site" evidence="5">
    <location>
        <begin position="274"/>
        <end position="275"/>
    </location>
    <ligand>
        <name>ATP</name>
        <dbReference type="ChEBI" id="CHEBI:30616"/>
    </ligand>
</feature>
<dbReference type="FunFam" id="3.30.1490.20:FF:000015">
    <property type="entry name" value="N5-carboxyaminoimidazole ribonucleotide synthase"/>
    <property type="match status" value="1"/>
</dbReference>
<evidence type="ECO:0000313" key="8">
    <source>
        <dbReference type="EMBL" id="GGE38741.1"/>
    </source>
</evidence>
<dbReference type="Pfam" id="PF22660">
    <property type="entry name" value="RS_preATP-grasp-like"/>
    <property type="match status" value="1"/>
</dbReference>
<keyword evidence="3 5" id="KW-0658">Purine biosynthesis</keyword>
<comment type="caution">
    <text evidence="8">The sequence shown here is derived from an EMBL/GenBank/DDBJ whole genome shotgun (WGS) entry which is preliminary data.</text>
</comment>
<dbReference type="InterPro" id="IPR011761">
    <property type="entry name" value="ATP-grasp"/>
</dbReference>
<dbReference type="NCBIfam" id="NF004676">
    <property type="entry name" value="PRK06019.1-2"/>
    <property type="match status" value="1"/>
</dbReference>
<feature type="binding site" evidence="5">
    <location>
        <position position="150"/>
    </location>
    <ligand>
        <name>ATP</name>
        <dbReference type="ChEBI" id="CHEBI:30616"/>
    </ligand>
</feature>
<dbReference type="InterPro" id="IPR013815">
    <property type="entry name" value="ATP_grasp_subdomain_1"/>
</dbReference>
<comment type="subunit">
    <text evidence="5 6">Homodimer.</text>
</comment>